<evidence type="ECO:0000313" key="1">
    <source>
        <dbReference type="EMBL" id="GIZ03101.1"/>
    </source>
</evidence>
<dbReference type="Proteomes" id="UP001054945">
    <property type="component" value="Unassembled WGS sequence"/>
</dbReference>
<keyword evidence="2" id="KW-1185">Reference proteome</keyword>
<comment type="caution">
    <text evidence="1">The sequence shown here is derived from an EMBL/GenBank/DDBJ whole genome shotgun (WGS) entry which is preliminary data.</text>
</comment>
<name>A0AAV4Y9K2_CAEEX</name>
<dbReference type="EMBL" id="BPLR01018902">
    <property type="protein sequence ID" value="GIZ03101.1"/>
    <property type="molecule type" value="Genomic_DNA"/>
</dbReference>
<organism evidence="1 2">
    <name type="scientific">Caerostris extrusa</name>
    <name type="common">Bark spider</name>
    <name type="synonym">Caerostris bankana</name>
    <dbReference type="NCBI Taxonomy" id="172846"/>
    <lineage>
        <taxon>Eukaryota</taxon>
        <taxon>Metazoa</taxon>
        <taxon>Ecdysozoa</taxon>
        <taxon>Arthropoda</taxon>
        <taxon>Chelicerata</taxon>
        <taxon>Arachnida</taxon>
        <taxon>Araneae</taxon>
        <taxon>Araneomorphae</taxon>
        <taxon>Entelegynae</taxon>
        <taxon>Araneoidea</taxon>
        <taxon>Araneidae</taxon>
        <taxon>Caerostris</taxon>
    </lineage>
</organism>
<protein>
    <submittedName>
        <fullName evidence="1">Uncharacterized protein</fullName>
    </submittedName>
</protein>
<proteinExistence type="predicted"/>
<evidence type="ECO:0000313" key="2">
    <source>
        <dbReference type="Proteomes" id="UP001054945"/>
    </source>
</evidence>
<reference evidence="1 2" key="1">
    <citation type="submission" date="2021-06" db="EMBL/GenBank/DDBJ databases">
        <title>Caerostris extrusa draft genome.</title>
        <authorList>
            <person name="Kono N."/>
            <person name="Arakawa K."/>
        </authorList>
    </citation>
    <scope>NUCLEOTIDE SEQUENCE [LARGE SCALE GENOMIC DNA]</scope>
</reference>
<dbReference type="AlphaFoldDB" id="A0AAV4Y9K2"/>
<gene>
    <name evidence="1" type="ORF">CEXT_267251</name>
</gene>
<accession>A0AAV4Y9K2</accession>
<sequence length="69" mass="7209">MRTFCKGGVDKGYVGEGGIPNELGTKEPLVSCFCRTSALLAPCGSSRMCHQVSGDASFEVVVGGFEMTC</sequence>